<comment type="catalytic activity">
    <reaction evidence="1">
        <text>ATP + H2O = ADP + phosphate + H(+)</text>
        <dbReference type="Rhea" id="RHEA:13065"/>
        <dbReference type="ChEBI" id="CHEBI:15377"/>
        <dbReference type="ChEBI" id="CHEBI:15378"/>
        <dbReference type="ChEBI" id="CHEBI:30616"/>
        <dbReference type="ChEBI" id="CHEBI:43474"/>
        <dbReference type="ChEBI" id="CHEBI:456216"/>
        <dbReference type="EC" id="5.6.2.3"/>
    </reaction>
</comment>
<comment type="cofactor">
    <cofactor evidence="1">
        <name>Mg(2+)</name>
        <dbReference type="ChEBI" id="CHEBI:18420"/>
    </cofactor>
</comment>
<comment type="caution">
    <text evidence="6">The sequence shown here is derived from an EMBL/GenBank/DDBJ whole genome shotgun (WGS) entry which is preliminary data.</text>
</comment>
<dbReference type="EMBL" id="JACGWK010000002">
    <property type="protein sequence ID" value="KAL0371108.1"/>
    <property type="molecule type" value="Genomic_DNA"/>
</dbReference>
<dbReference type="InterPro" id="IPR025476">
    <property type="entry name" value="Helitron_helicase-like"/>
</dbReference>
<dbReference type="Pfam" id="PF14214">
    <property type="entry name" value="Helitron_like_N"/>
    <property type="match status" value="1"/>
</dbReference>
<evidence type="ECO:0000259" key="3">
    <source>
        <dbReference type="Pfam" id="PF05970"/>
    </source>
</evidence>
<reference evidence="6" key="1">
    <citation type="submission" date="2020-06" db="EMBL/GenBank/DDBJ databases">
        <authorList>
            <person name="Li T."/>
            <person name="Hu X."/>
            <person name="Zhang T."/>
            <person name="Song X."/>
            <person name="Zhang H."/>
            <person name="Dai N."/>
            <person name="Sheng W."/>
            <person name="Hou X."/>
            <person name="Wei L."/>
        </authorList>
    </citation>
    <scope>NUCLEOTIDE SEQUENCE</scope>
    <source>
        <strain evidence="6">G01</strain>
        <tissue evidence="6">Leaf</tissue>
    </source>
</reference>
<keyword evidence="1" id="KW-0067">ATP-binding</keyword>
<proteinExistence type="inferred from homology"/>
<dbReference type="GO" id="GO:0000723">
    <property type="term" value="P:telomere maintenance"/>
    <property type="evidence" value="ECO:0007669"/>
    <property type="project" value="InterPro"/>
</dbReference>
<evidence type="ECO:0000259" key="4">
    <source>
        <dbReference type="Pfam" id="PF14214"/>
    </source>
</evidence>
<dbReference type="GO" id="GO:0006281">
    <property type="term" value="P:DNA repair"/>
    <property type="evidence" value="ECO:0007669"/>
    <property type="project" value="UniProtKB-KW"/>
</dbReference>
<dbReference type="Pfam" id="PF05970">
    <property type="entry name" value="PIF1"/>
    <property type="match status" value="1"/>
</dbReference>
<keyword evidence="1" id="KW-0233">DNA recombination</keyword>
<evidence type="ECO:0000259" key="5">
    <source>
        <dbReference type="Pfam" id="PF21530"/>
    </source>
</evidence>
<name>A0AAW2QUH8_9LAMI</name>
<protein>
    <recommendedName>
        <fullName evidence="1">ATP-dependent DNA helicase</fullName>
        <ecNumber evidence="1">5.6.2.3</ecNumber>
    </recommendedName>
</protein>
<evidence type="ECO:0000313" key="6">
    <source>
        <dbReference type="EMBL" id="KAL0371108.1"/>
    </source>
</evidence>
<dbReference type="GO" id="GO:0016787">
    <property type="term" value="F:hydrolase activity"/>
    <property type="evidence" value="ECO:0007669"/>
    <property type="project" value="UniProtKB-KW"/>
</dbReference>
<evidence type="ECO:0000256" key="1">
    <source>
        <dbReference type="RuleBase" id="RU363044"/>
    </source>
</evidence>
<keyword evidence="1" id="KW-0227">DNA damage</keyword>
<feature type="domain" description="Helitron helicase-like" evidence="4">
    <location>
        <begin position="362"/>
        <end position="435"/>
    </location>
</feature>
<dbReference type="GO" id="GO:0006310">
    <property type="term" value="P:DNA recombination"/>
    <property type="evidence" value="ECO:0007669"/>
    <property type="project" value="UniProtKB-KW"/>
</dbReference>
<dbReference type="GO" id="GO:0005524">
    <property type="term" value="F:ATP binding"/>
    <property type="evidence" value="ECO:0007669"/>
    <property type="project" value="UniProtKB-KW"/>
</dbReference>
<keyword evidence="1" id="KW-0547">Nucleotide-binding</keyword>
<dbReference type="PANTHER" id="PTHR10492">
    <property type="match status" value="1"/>
</dbReference>
<dbReference type="InterPro" id="IPR027417">
    <property type="entry name" value="P-loop_NTPase"/>
</dbReference>
<feature type="domain" description="DNA helicase Pif1-like DEAD-box helicase" evidence="3">
    <location>
        <begin position="619"/>
        <end position="774"/>
    </location>
</feature>
<dbReference type="GO" id="GO:0043139">
    <property type="term" value="F:5'-3' DNA helicase activity"/>
    <property type="evidence" value="ECO:0007669"/>
    <property type="project" value="UniProtKB-EC"/>
</dbReference>
<dbReference type="EC" id="5.6.2.3" evidence="1"/>
<feature type="compositionally biased region" description="Low complexity" evidence="2">
    <location>
        <begin position="8"/>
        <end position="18"/>
    </location>
</feature>
<feature type="domain" description="DNA helicase Pif1-like 2B" evidence="5">
    <location>
        <begin position="891"/>
        <end position="924"/>
    </location>
</feature>
<evidence type="ECO:0000256" key="2">
    <source>
        <dbReference type="SAM" id="MobiDB-lite"/>
    </source>
</evidence>
<keyword evidence="1" id="KW-0378">Hydrolase</keyword>
<dbReference type="PANTHER" id="PTHR10492:SF94">
    <property type="entry name" value="ATP-DEPENDENT DNA HELICASE"/>
    <property type="match status" value="1"/>
</dbReference>
<dbReference type="SUPFAM" id="SSF52540">
    <property type="entry name" value="P-loop containing nucleoside triphosphate hydrolases"/>
    <property type="match status" value="2"/>
</dbReference>
<feature type="compositionally biased region" description="Low complexity" evidence="2">
    <location>
        <begin position="46"/>
        <end position="55"/>
    </location>
</feature>
<feature type="region of interest" description="Disordered" evidence="2">
    <location>
        <begin position="1"/>
        <end position="25"/>
    </location>
</feature>
<keyword evidence="1" id="KW-0347">Helicase</keyword>
<gene>
    <name evidence="6" type="ORF">Sangu_0428900</name>
</gene>
<keyword evidence="1" id="KW-0234">DNA repair</keyword>
<accession>A0AAW2QUH8</accession>
<reference evidence="6" key="2">
    <citation type="journal article" date="2024" name="Plant">
        <title>Genomic evolution and insights into agronomic trait innovations of Sesamum species.</title>
        <authorList>
            <person name="Miao H."/>
            <person name="Wang L."/>
            <person name="Qu L."/>
            <person name="Liu H."/>
            <person name="Sun Y."/>
            <person name="Le M."/>
            <person name="Wang Q."/>
            <person name="Wei S."/>
            <person name="Zheng Y."/>
            <person name="Lin W."/>
            <person name="Duan Y."/>
            <person name="Cao H."/>
            <person name="Xiong S."/>
            <person name="Wang X."/>
            <person name="Wei L."/>
            <person name="Li C."/>
            <person name="Ma Q."/>
            <person name="Ju M."/>
            <person name="Zhao R."/>
            <person name="Li G."/>
            <person name="Mu C."/>
            <person name="Tian Q."/>
            <person name="Mei H."/>
            <person name="Zhang T."/>
            <person name="Gao T."/>
            <person name="Zhang H."/>
        </authorList>
    </citation>
    <scope>NUCLEOTIDE SEQUENCE</scope>
    <source>
        <strain evidence="6">G01</strain>
    </source>
</reference>
<feature type="region of interest" description="Disordered" evidence="2">
    <location>
        <begin position="39"/>
        <end position="59"/>
    </location>
</feature>
<dbReference type="Gene3D" id="3.40.50.300">
    <property type="entry name" value="P-loop containing nucleotide triphosphate hydrolases"/>
    <property type="match status" value="1"/>
</dbReference>
<sequence length="926" mass="105157">MDPINQHTGSTSGASTSRRQARGGGRLTHLNYATFLSNMDPINQHTGSTSGASTSRRQGVDRAVELNHVREHNNNSDDFSHRSGLNCARDFHEMQQTPRLLLPTPIICHYCRAKLFHGETRNFCCNGGKIVLPEVPVPSELYNLFTDQSAEGRIFRQNIRAFNHIFSFTSLGAKLYESVAGRQGVYAFRAHGTMYHKIGTLLPSPGTRPRYIQMFIYDTEHEIENRLLENNGLDRGLVEKIKHILDVHNPFVQTLRQLAQRDDILDCKLLIKERPTAHSRYALPTASQVAAIVIGGDEVADTTNRDIIVQTIGGQLMNVKEFSGYYDPLQYPLLLPYGTYGWDSDCRTVDGTRVTCCDYYAYMLQIETQKLRFIRTHQQDIRAELYQGLQDCLNTREDDAGNVGRRTILPSSFVGSPRDMYQRYQDAMSRVQKFDENDKLNTPDDYDHIVRAEIPDKNDEPMLYEAVMRHMIHGPNYDEISQYVDGRWICAPEALWKIYKFPMSKIYPSVVRLQIHLPMNNLHYPTFKQAVEKLGFLEEDDSIRQCLIEARAVRMPSALRRLFATILLYCQPTGHKRSLKEFDLPQIAEDYQDLRSISSLIEDELSIPIPLDDLNVVSKLNPDQLPAFNTIKHAIMRKQNQTFFVDGPGSTGKTFLYRALLATFRNFGFIMVATATSGIAAIQLPGGRTAHSKLKIPIKLDSSSRCNFSKQSEVCQLLDRAATIIWDEAPMADKKAIETVDRTLREMFGVDLPFGGKIMILGGDFRQVVPVVVGENIRAQNDQSFSNFLLRIGNGEEPTVEDNMIRIPDSMAIPFEGEHSIHHLIESTFPDLGSHTYDPEYMMDRALITPLNDDVNKLNERVLQAFTGEEEVTYYSFDSVSEDMNNLYLPEFLNSLSPGNLPPHKLTLKKGAPIMLLRNIDPKIDL</sequence>
<dbReference type="InterPro" id="IPR010285">
    <property type="entry name" value="DNA_helicase_pif1-like_DEAD"/>
</dbReference>
<comment type="similarity">
    <text evidence="1">Belongs to the helicase family.</text>
</comment>
<dbReference type="Pfam" id="PF21530">
    <property type="entry name" value="Pif1_2B_dom"/>
    <property type="match status" value="1"/>
</dbReference>
<dbReference type="AlphaFoldDB" id="A0AAW2QUH8"/>
<dbReference type="InterPro" id="IPR049163">
    <property type="entry name" value="Pif1-like_2B_dom"/>
</dbReference>
<organism evidence="6">
    <name type="scientific">Sesamum angustifolium</name>
    <dbReference type="NCBI Taxonomy" id="2727405"/>
    <lineage>
        <taxon>Eukaryota</taxon>
        <taxon>Viridiplantae</taxon>
        <taxon>Streptophyta</taxon>
        <taxon>Embryophyta</taxon>
        <taxon>Tracheophyta</taxon>
        <taxon>Spermatophyta</taxon>
        <taxon>Magnoliopsida</taxon>
        <taxon>eudicotyledons</taxon>
        <taxon>Gunneridae</taxon>
        <taxon>Pentapetalae</taxon>
        <taxon>asterids</taxon>
        <taxon>lamiids</taxon>
        <taxon>Lamiales</taxon>
        <taxon>Pedaliaceae</taxon>
        <taxon>Sesamum</taxon>
    </lineage>
</organism>